<sequence length="138" mass="15862">MFIIINIDARSSTPIYEQIILGIKELIIKEIISPGDKLPSVREMANMLTTNPQTVSKAYNELERLNIIETLRGKGTYVSMEYKPKLEEEKMLKFKKDLKKLLMDAHYMGLNENQINLIFKEVYVNLLGTDHEGGSINE</sequence>
<protein>
    <submittedName>
        <fullName evidence="1">GntR family transcriptional regulator</fullName>
    </submittedName>
</protein>
<accession>A0ACB5RE65</accession>
<proteinExistence type="predicted"/>
<evidence type="ECO:0000313" key="2">
    <source>
        <dbReference type="Proteomes" id="UP001058074"/>
    </source>
</evidence>
<organism evidence="1 2">
    <name type="scientific">Inconstantimicrobium mannanitabidum</name>
    <dbReference type="NCBI Taxonomy" id="1604901"/>
    <lineage>
        <taxon>Bacteria</taxon>
        <taxon>Bacillati</taxon>
        <taxon>Bacillota</taxon>
        <taxon>Clostridia</taxon>
        <taxon>Eubacteriales</taxon>
        <taxon>Clostridiaceae</taxon>
        <taxon>Inconstantimicrobium</taxon>
    </lineage>
</organism>
<gene>
    <name evidence="1" type="ORF">rsdtw13_23090</name>
</gene>
<comment type="caution">
    <text evidence="1">The sequence shown here is derived from an EMBL/GenBank/DDBJ whole genome shotgun (WGS) entry which is preliminary data.</text>
</comment>
<dbReference type="EMBL" id="BROD01000001">
    <property type="protein sequence ID" value="GKX67051.1"/>
    <property type="molecule type" value="Genomic_DNA"/>
</dbReference>
<reference evidence="1" key="1">
    <citation type="journal article" date="2025" name="Int. J. Syst. Evol. Microbiol.">
        <title>Inconstantimicrobium mannanitabidum sp. nov., a novel member of the family Clostridiaceae isolated from anoxic soil under the treatment of reductive soil disinfestation.</title>
        <authorList>
            <person name="Ueki A."/>
            <person name="Tonouchi A."/>
            <person name="Honma S."/>
            <person name="Kaku N."/>
            <person name="Ueki K."/>
        </authorList>
    </citation>
    <scope>NUCLEOTIDE SEQUENCE</scope>
    <source>
        <strain evidence="1">TW13</strain>
    </source>
</reference>
<keyword evidence="2" id="KW-1185">Reference proteome</keyword>
<dbReference type="Proteomes" id="UP001058074">
    <property type="component" value="Unassembled WGS sequence"/>
</dbReference>
<evidence type="ECO:0000313" key="1">
    <source>
        <dbReference type="EMBL" id="GKX67051.1"/>
    </source>
</evidence>
<name>A0ACB5RE65_9CLOT</name>